<feature type="domain" description="Core-binding (CB)" evidence="6">
    <location>
        <begin position="64"/>
        <end position="147"/>
    </location>
</feature>
<dbReference type="EMBL" id="AHAF01000003">
    <property type="protein sequence ID" value="EKU78691.1"/>
    <property type="molecule type" value="Genomic_DNA"/>
</dbReference>
<dbReference type="GO" id="GO:0015074">
    <property type="term" value="P:DNA integration"/>
    <property type="evidence" value="ECO:0007669"/>
    <property type="project" value="InterPro"/>
</dbReference>
<dbReference type="SUPFAM" id="SSF56349">
    <property type="entry name" value="DNA breaking-rejoining enzymes"/>
    <property type="match status" value="1"/>
</dbReference>
<dbReference type="STRING" id="883156.HMPREF9282_00488"/>
<accession>K9D639</accession>
<dbReference type="GO" id="GO:0003677">
    <property type="term" value="F:DNA binding"/>
    <property type="evidence" value="ECO:0007669"/>
    <property type="project" value="UniProtKB-UniRule"/>
</dbReference>
<dbReference type="InterPro" id="IPR011010">
    <property type="entry name" value="DNA_brk_join_enz"/>
</dbReference>
<keyword evidence="8" id="KW-1185">Reference proteome</keyword>
<dbReference type="PROSITE" id="PS51900">
    <property type="entry name" value="CB"/>
    <property type="match status" value="1"/>
</dbReference>
<protein>
    <recommendedName>
        <fullName evidence="9">Tyr recombinase domain-containing protein</fullName>
    </recommendedName>
</protein>
<dbReference type="Proteomes" id="UP000009891">
    <property type="component" value="Unassembled WGS sequence"/>
</dbReference>
<feature type="domain" description="Tyr recombinase" evidence="5">
    <location>
        <begin position="176"/>
        <end position="389"/>
    </location>
</feature>
<comment type="similarity">
    <text evidence="1">Belongs to the 'phage' integrase family.</text>
</comment>
<dbReference type="PANTHER" id="PTHR30349:SF64">
    <property type="entry name" value="PROPHAGE INTEGRASE INTD-RELATED"/>
    <property type="match status" value="1"/>
</dbReference>
<reference evidence="7 8" key="1">
    <citation type="submission" date="2012-09" db="EMBL/GenBank/DDBJ databases">
        <title>The Genome Sequence of Veillonella ratti ACS-216-V-COL6B.</title>
        <authorList>
            <consortium name="The Broad Institute Genome Sequencing Platform"/>
            <person name="Earl A."/>
            <person name="Ward D."/>
            <person name="Feldgarden M."/>
            <person name="Gevers D."/>
            <person name="Saerens B."/>
            <person name="Vaneechoutte M."/>
            <person name="Walker B."/>
            <person name="Young S.K."/>
            <person name="Zeng Q."/>
            <person name="Gargeya S."/>
            <person name="Fitzgerald M."/>
            <person name="Haas B."/>
            <person name="Abouelleil A."/>
            <person name="Alvarado L."/>
            <person name="Arachchi H.M."/>
            <person name="Berlin A."/>
            <person name="Chapman S.B."/>
            <person name="Goldberg J."/>
            <person name="Griggs A."/>
            <person name="Gujja S."/>
            <person name="Hansen M."/>
            <person name="Howarth C."/>
            <person name="Imamovic A."/>
            <person name="Larimer J."/>
            <person name="McCowen C."/>
            <person name="Montmayeur A."/>
            <person name="Murphy C."/>
            <person name="Neiman D."/>
            <person name="Pearson M."/>
            <person name="Priest M."/>
            <person name="Roberts A."/>
            <person name="Saif S."/>
            <person name="Shea T."/>
            <person name="Sisk P."/>
            <person name="Sykes S."/>
            <person name="Wortman J."/>
            <person name="Nusbaum C."/>
            <person name="Birren B."/>
        </authorList>
    </citation>
    <scope>NUCLEOTIDE SEQUENCE [LARGE SCALE GENOMIC DNA]</scope>
    <source>
        <strain evidence="7 8">ACS-216-V-Col6b</strain>
    </source>
</reference>
<evidence type="ECO:0008006" key="9">
    <source>
        <dbReference type="Google" id="ProtNLM"/>
    </source>
</evidence>
<comment type="caution">
    <text evidence="7">The sequence shown here is derived from an EMBL/GenBank/DDBJ whole genome shotgun (WGS) entry which is preliminary data.</text>
</comment>
<dbReference type="Gene3D" id="1.10.443.10">
    <property type="entry name" value="Intergrase catalytic core"/>
    <property type="match status" value="1"/>
</dbReference>
<evidence type="ECO:0000259" key="6">
    <source>
        <dbReference type="PROSITE" id="PS51900"/>
    </source>
</evidence>
<evidence type="ECO:0000256" key="3">
    <source>
        <dbReference type="ARBA" id="ARBA00023172"/>
    </source>
</evidence>
<dbReference type="GO" id="GO:0006310">
    <property type="term" value="P:DNA recombination"/>
    <property type="evidence" value="ECO:0007669"/>
    <property type="project" value="UniProtKB-KW"/>
</dbReference>
<dbReference type="PATRIC" id="fig|883156.3.peg.485"/>
<evidence type="ECO:0000313" key="7">
    <source>
        <dbReference type="EMBL" id="EKU78691.1"/>
    </source>
</evidence>
<proteinExistence type="inferred from homology"/>
<dbReference type="Pfam" id="PF00589">
    <property type="entry name" value="Phage_integrase"/>
    <property type="match status" value="1"/>
</dbReference>
<dbReference type="InterPro" id="IPR013762">
    <property type="entry name" value="Integrase-like_cat_sf"/>
</dbReference>
<gene>
    <name evidence="7" type="ORF">HMPREF9282_00488</name>
</gene>
<dbReference type="InterPro" id="IPR002104">
    <property type="entry name" value="Integrase_catalytic"/>
</dbReference>
<organism evidence="7 8">
    <name type="scientific">Veillonella seminalis ACS-216-V-Col6b</name>
    <dbReference type="NCBI Taxonomy" id="883156"/>
    <lineage>
        <taxon>Bacteria</taxon>
        <taxon>Bacillati</taxon>
        <taxon>Bacillota</taxon>
        <taxon>Negativicutes</taxon>
        <taxon>Veillonellales</taxon>
        <taxon>Veillonellaceae</taxon>
        <taxon>Veillonella</taxon>
    </lineage>
</organism>
<dbReference type="PANTHER" id="PTHR30349">
    <property type="entry name" value="PHAGE INTEGRASE-RELATED"/>
    <property type="match status" value="1"/>
</dbReference>
<dbReference type="eggNOG" id="COG0582">
    <property type="taxonomic scope" value="Bacteria"/>
</dbReference>
<dbReference type="InterPro" id="IPR050090">
    <property type="entry name" value="Tyrosine_recombinase_XerCD"/>
</dbReference>
<evidence type="ECO:0000313" key="8">
    <source>
        <dbReference type="Proteomes" id="UP000009891"/>
    </source>
</evidence>
<sequence length="394" mass="45557">MWSRQQTNGKYKFTESYKDPITGRFKEVSVTVGGNTKMYQAQARAILTKKIQQKTSPQEFYKNITFEAVANEWLEEYKVTVTAATHTNHDIAVKRIIKFLPEGILLSAIDVNQLRNLNRRLIESKKYRRRTISRTIAQVKRIISYATEKGYIPYSRALEKYKPLNSPITEKEVQAANSKYLEYEEVEECLQQLRAIDTRLALIAEFQVRTGVRIGELLALREQDYIKTENEEGEIFGRINVNGSMEYQTKERKPPKTEKSIRDVTIGKRTIEILDTLIEENQYKKKVSSNKDFNNEGYIFITLNESMTNRGRRGGKPYDAKYVNKKLSLLKVSNKKITSHIFRHTHISRLAEAGQTIPAIMARVGHSDSKTTIEIYMHVTNKMKDSIADIEDII</sequence>
<evidence type="ECO:0000256" key="2">
    <source>
        <dbReference type="ARBA" id="ARBA00023125"/>
    </source>
</evidence>
<dbReference type="Pfam" id="PF13102">
    <property type="entry name" value="Phage_int_SAM_5"/>
    <property type="match status" value="1"/>
</dbReference>
<keyword evidence="2 4" id="KW-0238">DNA-binding</keyword>
<evidence type="ECO:0000259" key="5">
    <source>
        <dbReference type="PROSITE" id="PS51898"/>
    </source>
</evidence>
<dbReference type="PROSITE" id="PS51898">
    <property type="entry name" value="TYR_RECOMBINASE"/>
    <property type="match status" value="1"/>
</dbReference>
<dbReference type="Gene3D" id="1.10.150.130">
    <property type="match status" value="1"/>
</dbReference>
<dbReference type="InterPro" id="IPR010998">
    <property type="entry name" value="Integrase_recombinase_N"/>
</dbReference>
<dbReference type="InterPro" id="IPR044068">
    <property type="entry name" value="CB"/>
</dbReference>
<name>K9D639_9FIRM</name>
<dbReference type="HOGENOM" id="CLU_027562_17_6_9"/>
<evidence type="ECO:0000256" key="1">
    <source>
        <dbReference type="ARBA" id="ARBA00008857"/>
    </source>
</evidence>
<keyword evidence="3" id="KW-0233">DNA recombination</keyword>
<dbReference type="RefSeq" id="WP_006555388.1">
    <property type="nucleotide sequence ID" value="NZ_JH992936.1"/>
</dbReference>
<dbReference type="InterPro" id="IPR025269">
    <property type="entry name" value="SAM-like_dom"/>
</dbReference>
<dbReference type="CDD" id="cd01189">
    <property type="entry name" value="INT_ICEBs1_C_like"/>
    <property type="match status" value="1"/>
</dbReference>
<evidence type="ECO:0000256" key="4">
    <source>
        <dbReference type="PROSITE-ProRule" id="PRU01248"/>
    </source>
</evidence>
<dbReference type="OrthoDB" id="9803188at2"/>
<dbReference type="AlphaFoldDB" id="K9D639"/>